<feature type="compositionally biased region" description="Basic and acidic residues" evidence="7">
    <location>
        <begin position="772"/>
        <end position="784"/>
    </location>
</feature>
<dbReference type="SUPFAM" id="SSF52172">
    <property type="entry name" value="CheY-like"/>
    <property type="match status" value="1"/>
</dbReference>
<feature type="domain" description="Response regulatory" evidence="9">
    <location>
        <begin position="797"/>
        <end position="928"/>
    </location>
</feature>
<evidence type="ECO:0000256" key="3">
    <source>
        <dbReference type="ARBA" id="ARBA00022553"/>
    </source>
</evidence>
<dbReference type="InterPro" id="IPR035965">
    <property type="entry name" value="PAS-like_dom_sf"/>
</dbReference>
<dbReference type="Gene3D" id="3.30.450.20">
    <property type="entry name" value="PAS domain"/>
    <property type="match status" value="1"/>
</dbReference>
<dbReference type="CDD" id="cd16922">
    <property type="entry name" value="HATPase_EvgS-ArcB-TorS-like"/>
    <property type="match status" value="1"/>
</dbReference>
<dbReference type="InterPro" id="IPR000014">
    <property type="entry name" value="PAS"/>
</dbReference>
<feature type="compositionally biased region" description="Basic and acidic residues" evidence="7">
    <location>
        <begin position="1047"/>
        <end position="1057"/>
    </location>
</feature>
<feature type="compositionally biased region" description="Basic and acidic residues" evidence="7">
    <location>
        <begin position="620"/>
        <end position="629"/>
    </location>
</feature>
<dbReference type="InterPro" id="IPR036097">
    <property type="entry name" value="HisK_dim/P_sf"/>
</dbReference>
<keyword evidence="5" id="KW-0418">Kinase</keyword>
<dbReference type="GO" id="GO:0009927">
    <property type="term" value="F:histidine phosphotransfer kinase activity"/>
    <property type="evidence" value="ECO:0007669"/>
    <property type="project" value="TreeGrafter"/>
</dbReference>
<evidence type="ECO:0000256" key="4">
    <source>
        <dbReference type="ARBA" id="ARBA00022679"/>
    </source>
</evidence>
<keyword evidence="4" id="KW-0808">Transferase</keyword>
<dbReference type="AlphaFoldDB" id="A0A9P5BZR5"/>
<dbReference type="Gene3D" id="3.30.565.10">
    <property type="entry name" value="Histidine kinase-like ATPase, C-terminal domain"/>
    <property type="match status" value="1"/>
</dbReference>
<dbReference type="InterPro" id="IPR003661">
    <property type="entry name" value="HisK_dim/P_dom"/>
</dbReference>
<dbReference type="Pfam" id="PF00072">
    <property type="entry name" value="Response_reg"/>
    <property type="match status" value="1"/>
</dbReference>
<evidence type="ECO:0000256" key="1">
    <source>
        <dbReference type="ARBA" id="ARBA00000085"/>
    </source>
</evidence>
<comment type="caution">
    <text evidence="10">The sequence shown here is derived from an EMBL/GenBank/DDBJ whole genome shotgun (WGS) entry which is preliminary data.</text>
</comment>
<evidence type="ECO:0000256" key="7">
    <source>
        <dbReference type="SAM" id="MobiDB-lite"/>
    </source>
</evidence>
<proteinExistence type="predicted"/>
<dbReference type="InterPro" id="IPR005467">
    <property type="entry name" value="His_kinase_dom"/>
</dbReference>
<feature type="compositionally biased region" description="Polar residues" evidence="7">
    <location>
        <begin position="634"/>
        <end position="663"/>
    </location>
</feature>
<dbReference type="EC" id="2.7.13.3" evidence="2"/>
<evidence type="ECO:0000259" key="9">
    <source>
        <dbReference type="PROSITE" id="PS50110"/>
    </source>
</evidence>
<dbReference type="SMART" id="SM00387">
    <property type="entry name" value="HATPase_c"/>
    <property type="match status" value="1"/>
</dbReference>
<feature type="compositionally biased region" description="Basic and acidic residues" evidence="7">
    <location>
        <begin position="948"/>
        <end position="1036"/>
    </location>
</feature>
<dbReference type="InterPro" id="IPR004358">
    <property type="entry name" value="Sig_transdc_His_kin-like_C"/>
</dbReference>
<accession>A0A9P5BZR5</accession>
<dbReference type="EMBL" id="SWKV01000038">
    <property type="protein sequence ID" value="KAF3038090.1"/>
    <property type="molecule type" value="Genomic_DNA"/>
</dbReference>
<dbReference type="Gene3D" id="1.10.287.130">
    <property type="match status" value="1"/>
</dbReference>
<dbReference type="Proteomes" id="UP000758155">
    <property type="component" value="Unassembled WGS sequence"/>
</dbReference>
<dbReference type="InterPro" id="IPR011006">
    <property type="entry name" value="CheY-like_superfamily"/>
</dbReference>
<feature type="compositionally biased region" description="Basic and acidic residues" evidence="7">
    <location>
        <begin position="732"/>
        <end position="749"/>
    </location>
</feature>
<feature type="region of interest" description="Disordered" evidence="7">
    <location>
        <begin position="620"/>
        <end position="791"/>
    </location>
</feature>
<feature type="modified residue" description="4-aspartylphosphate" evidence="6">
    <location>
        <position position="858"/>
    </location>
</feature>
<evidence type="ECO:0000256" key="2">
    <source>
        <dbReference type="ARBA" id="ARBA00012438"/>
    </source>
</evidence>
<feature type="compositionally biased region" description="Polar residues" evidence="7">
    <location>
        <begin position="706"/>
        <end position="715"/>
    </location>
</feature>
<feature type="region of interest" description="Disordered" evidence="7">
    <location>
        <begin position="948"/>
        <end position="1064"/>
    </location>
</feature>
<dbReference type="InterPro" id="IPR003594">
    <property type="entry name" value="HATPase_dom"/>
</dbReference>
<evidence type="ECO:0000256" key="6">
    <source>
        <dbReference type="PROSITE-ProRule" id="PRU00169"/>
    </source>
</evidence>
<organism evidence="10 11">
    <name type="scientific">Didymella heteroderae</name>
    <dbReference type="NCBI Taxonomy" id="1769908"/>
    <lineage>
        <taxon>Eukaryota</taxon>
        <taxon>Fungi</taxon>
        <taxon>Dikarya</taxon>
        <taxon>Ascomycota</taxon>
        <taxon>Pezizomycotina</taxon>
        <taxon>Dothideomycetes</taxon>
        <taxon>Pleosporomycetidae</taxon>
        <taxon>Pleosporales</taxon>
        <taxon>Pleosporineae</taxon>
        <taxon>Didymellaceae</taxon>
        <taxon>Didymella</taxon>
    </lineage>
</organism>
<feature type="compositionally biased region" description="Basic and acidic residues" evidence="7">
    <location>
        <begin position="664"/>
        <end position="703"/>
    </location>
</feature>
<dbReference type="Pfam" id="PF00512">
    <property type="entry name" value="HisKA"/>
    <property type="match status" value="1"/>
</dbReference>
<dbReference type="PROSITE" id="PS50110">
    <property type="entry name" value="RESPONSE_REGULATORY"/>
    <property type="match status" value="1"/>
</dbReference>
<dbReference type="PROSITE" id="PS50109">
    <property type="entry name" value="HIS_KIN"/>
    <property type="match status" value="1"/>
</dbReference>
<dbReference type="GO" id="GO:0005886">
    <property type="term" value="C:plasma membrane"/>
    <property type="evidence" value="ECO:0007669"/>
    <property type="project" value="TreeGrafter"/>
</dbReference>
<keyword evidence="11" id="KW-1185">Reference proteome</keyword>
<dbReference type="SUPFAM" id="SSF55874">
    <property type="entry name" value="ATPase domain of HSP90 chaperone/DNA topoisomerase II/histidine kinase"/>
    <property type="match status" value="1"/>
</dbReference>
<name>A0A9P5BZR5_9PLEO</name>
<evidence type="ECO:0000256" key="5">
    <source>
        <dbReference type="ARBA" id="ARBA00022777"/>
    </source>
</evidence>
<dbReference type="Pfam" id="PF02518">
    <property type="entry name" value="HATPase_c"/>
    <property type="match status" value="1"/>
</dbReference>
<dbReference type="PANTHER" id="PTHR43047:SF72">
    <property type="entry name" value="OSMOSENSING HISTIDINE PROTEIN KINASE SLN1"/>
    <property type="match status" value="1"/>
</dbReference>
<feature type="region of interest" description="Disordered" evidence="7">
    <location>
        <begin position="175"/>
        <end position="202"/>
    </location>
</feature>
<dbReference type="InterPro" id="IPR036890">
    <property type="entry name" value="HATPase_C_sf"/>
</dbReference>
<dbReference type="SUPFAM" id="SSF47384">
    <property type="entry name" value="Homodimeric domain of signal transducing histidine kinase"/>
    <property type="match status" value="1"/>
</dbReference>
<dbReference type="CDD" id="cd17546">
    <property type="entry name" value="REC_hyHK_CKI1_RcsC-like"/>
    <property type="match status" value="1"/>
</dbReference>
<dbReference type="PANTHER" id="PTHR43047">
    <property type="entry name" value="TWO-COMPONENT HISTIDINE PROTEIN KINASE"/>
    <property type="match status" value="1"/>
</dbReference>
<keyword evidence="3 6" id="KW-0597">Phosphoprotein</keyword>
<reference evidence="10" key="1">
    <citation type="submission" date="2019-04" db="EMBL/GenBank/DDBJ databases">
        <title>Sequencing of skin fungus with MAO and IRED activity.</title>
        <authorList>
            <person name="Marsaioli A.J."/>
            <person name="Bonatto J.M.C."/>
            <person name="Reis Junior O."/>
        </authorList>
    </citation>
    <scope>NUCLEOTIDE SEQUENCE</scope>
    <source>
        <strain evidence="10">28M1</strain>
    </source>
</reference>
<evidence type="ECO:0000259" key="8">
    <source>
        <dbReference type="PROSITE" id="PS50109"/>
    </source>
</evidence>
<dbReference type="Gene3D" id="3.40.50.2300">
    <property type="match status" value="1"/>
</dbReference>
<protein>
    <recommendedName>
        <fullName evidence="2">histidine kinase</fullName>
        <ecNumber evidence="2">2.7.13.3</ecNumber>
    </recommendedName>
</protein>
<feature type="domain" description="Histidine kinase" evidence="8">
    <location>
        <begin position="348"/>
        <end position="619"/>
    </location>
</feature>
<dbReference type="SMART" id="SM00388">
    <property type="entry name" value="HisKA"/>
    <property type="match status" value="1"/>
</dbReference>
<comment type="catalytic activity">
    <reaction evidence="1">
        <text>ATP + protein L-histidine = ADP + protein N-phospho-L-histidine.</text>
        <dbReference type="EC" id="2.7.13.3"/>
    </reaction>
</comment>
<dbReference type="SMART" id="SM00448">
    <property type="entry name" value="REC"/>
    <property type="match status" value="1"/>
</dbReference>
<evidence type="ECO:0000313" key="11">
    <source>
        <dbReference type="Proteomes" id="UP000758155"/>
    </source>
</evidence>
<dbReference type="CDD" id="cd00130">
    <property type="entry name" value="PAS"/>
    <property type="match status" value="1"/>
</dbReference>
<dbReference type="InterPro" id="IPR001789">
    <property type="entry name" value="Sig_transdc_resp-reg_receiver"/>
</dbReference>
<dbReference type="OrthoDB" id="60033at2759"/>
<dbReference type="GO" id="GO:0000155">
    <property type="term" value="F:phosphorelay sensor kinase activity"/>
    <property type="evidence" value="ECO:0007669"/>
    <property type="project" value="InterPro"/>
</dbReference>
<dbReference type="PRINTS" id="PR00344">
    <property type="entry name" value="BCTRLSENSOR"/>
</dbReference>
<evidence type="ECO:0000313" key="10">
    <source>
        <dbReference type="EMBL" id="KAF3038090.1"/>
    </source>
</evidence>
<gene>
    <name evidence="10" type="ORF">E8E12_002927</name>
</gene>
<sequence length="1064" mass="119693">MDAYMPFDVNSEAVDGVDWSKSAIGPRDSWSPALKCLVNSCVLPMSHCCAIFWGSELTVIANTAWNKARGDLDGQGTSALRSYKAEALSTLQRVVRGRTVKVGKDNALPFRLSQSSHHTYTDAKFFLQKIDDQDQESQILLSTLLDANGSRQGVLAQLMQNNTVEKYTALEGLDKLAHRNPAKTDKKYGKDKPDGRSNDGQKDAMQTQLFQRFAELLPNGLAILDKELEAIFVNDGFFKLTTNKMANEFRAWPESIHPNDYDRVMAAYRKAFSLREDLRIEFRCTSEATGEEGEWRLFLFRPLSEDPEAGFICAVVDITEIKQAQLAQEKAATEAQERKEQQERFIDMVSHEIRNPLSAVMHLAEEVKDVTREIGLSHEDIKEQVSDIMDAADTILLCVSHQNTLVDDILSFSKLDSMMLSLVPRVVRPKWEFSQALKVFQSEFKAKSIKFHYAMDISYDDQGVDHVIADLNRMKQVLVNLITNAVKLTSRKKGEKKITVSMGASAERPTSYPPNVIYFGQDKETFHIDSTKSSEWGNGDAFYLMVAVKDSGIGISKEDQAKLFERFRQATPKTQEKYGGSGLGLFISRKLCQLHGGDIGVSSKEGDGSTFGFFFKVRRSDGASNEDGRPPFGSRSNSENPATPNQRSQTPRPGYSRANSNLQDIKERTNEQGRKEVKMEAKESESESKDKKNQNKIEHKRPGLNEQLTSHSGVDTDNVEPSLKNPPTEYFPEAHPESNEDSRYKETETISKQVSPSIEGHDGRVPYSESGESVRQEAAADKVHKAQSTRQKHDKRTLLLVEDNLINQKVLRRQLQTRGFEVFVANNGQEAIDAVAKRGQTAVEDLHNRDYFDCILMDQEMPIKDGNQATSEIRQLQDDGKAGYSKILGVSANVREAQRNSMREAGMDDLISKPFKVDALVKKIDELTLGGKDGNGEDGKLADEAKQIENDKGWESGDPLMKGEQETRDRKRQEQVDGEKKAEKPGDKRQERREEKQAEAREEKEAVGDKKKDEGAKHDQPNSRPDTKQSKDSRSREKSRKNQRSPHNSDETEEKNKKGLQQDG</sequence>
<dbReference type="CDD" id="cd00082">
    <property type="entry name" value="HisKA"/>
    <property type="match status" value="1"/>
</dbReference>
<dbReference type="SUPFAM" id="SSF55785">
    <property type="entry name" value="PYP-like sensor domain (PAS domain)"/>
    <property type="match status" value="1"/>
</dbReference>